<name>A0A1H1VZJ4_MUCMA</name>
<dbReference type="OrthoDB" id="482420at2"/>
<evidence type="ECO:0000313" key="2">
    <source>
        <dbReference type="EMBL" id="SDS89850.1"/>
    </source>
</evidence>
<dbReference type="Pfam" id="PF00174">
    <property type="entry name" value="Oxidored_molyb"/>
    <property type="match status" value="1"/>
</dbReference>
<evidence type="ECO:0000259" key="1">
    <source>
        <dbReference type="Pfam" id="PF00174"/>
    </source>
</evidence>
<dbReference type="Gene3D" id="3.90.420.10">
    <property type="entry name" value="Oxidoreductase, molybdopterin-binding domain"/>
    <property type="match status" value="1"/>
</dbReference>
<dbReference type="EMBL" id="LT629740">
    <property type="protein sequence ID" value="SDS89850.1"/>
    <property type="molecule type" value="Genomic_DNA"/>
</dbReference>
<sequence length="169" mass="18598">MKRITLIAFTILLGLFITPYLSEAQTTINQVSVKITGEVKAPFDINLDSLNKFKQTEVIRKDKDGKDHTYSGVVLSDILQKAGVSSGKDLRGKNLTKYVLIDAGDGYQVVFALAELDKDFTDRLVIVADMVDGKPLPAGEGPFRIIVQDEKKPARCIKMITAIKIISAK</sequence>
<gene>
    <name evidence="2" type="ORF">SAMN05216490_2045</name>
</gene>
<dbReference type="RefSeq" id="WP_091371909.1">
    <property type="nucleotide sequence ID" value="NZ_LT629740.1"/>
</dbReference>
<protein>
    <submittedName>
        <fullName evidence="2">Oxidoreductase molybdopterin binding domain-containing protein</fullName>
    </submittedName>
</protein>
<dbReference type="STRING" id="652787.SAMN05216490_2045"/>
<dbReference type="InterPro" id="IPR000572">
    <property type="entry name" value="OxRdtase_Mopterin-bd_dom"/>
</dbReference>
<dbReference type="SUPFAM" id="SSF56524">
    <property type="entry name" value="Oxidoreductase molybdopterin-binding domain"/>
    <property type="match status" value="1"/>
</dbReference>
<feature type="domain" description="Oxidoreductase molybdopterin-binding" evidence="1">
    <location>
        <begin position="28"/>
        <end position="167"/>
    </location>
</feature>
<accession>A0A1H1VZJ4</accession>
<organism evidence="2 3">
    <name type="scientific">Mucilaginibacter mallensis</name>
    <dbReference type="NCBI Taxonomy" id="652787"/>
    <lineage>
        <taxon>Bacteria</taxon>
        <taxon>Pseudomonadati</taxon>
        <taxon>Bacteroidota</taxon>
        <taxon>Sphingobacteriia</taxon>
        <taxon>Sphingobacteriales</taxon>
        <taxon>Sphingobacteriaceae</taxon>
        <taxon>Mucilaginibacter</taxon>
    </lineage>
</organism>
<evidence type="ECO:0000313" key="3">
    <source>
        <dbReference type="Proteomes" id="UP000199679"/>
    </source>
</evidence>
<proteinExistence type="predicted"/>
<dbReference type="Proteomes" id="UP000199679">
    <property type="component" value="Chromosome I"/>
</dbReference>
<dbReference type="InterPro" id="IPR036374">
    <property type="entry name" value="OxRdtase_Mopterin-bd_sf"/>
</dbReference>
<dbReference type="AlphaFoldDB" id="A0A1H1VZJ4"/>
<reference evidence="2 3" key="1">
    <citation type="submission" date="2016-10" db="EMBL/GenBank/DDBJ databases">
        <authorList>
            <person name="de Groot N.N."/>
        </authorList>
    </citation>
    <scope>NUCLEOTIDE SEQUENCE [LARGE SCALE GENOMIC DNA]</scope>
    <source>
        <strain evidence="2 3">MP1X4</strain>
    </source>
</reference>
<keyword evidence="3" id="KW-1185">Reference proteome</keyword>